<keyword evidence="1" id="KW-0472">Membrane</keyword>
<keyword evidence="1" id="KW-0812">Transmembrane</keyword>
<protein>
    <submittedName>
        <fullName evidence="2">Uncharacterized protein</fullName>
    </submittedName>
</protein>
<name>H0E5W3_9ACTN</name>
<dbReference type="Proteomes" id="UP000005143">
    <property type="component" value="Unassembled WGS sequence"/>
</dbReference>
<dbReference type="OrthoDB" id="5245131at2"/>
<evidence type="ECO:0000256" key="1">
    <source>
        <dbReference type="SAM" id="Phobius"/>
    </source>
</evidence>
<comment type="caution">
    <text evidence="2">The sequence shown here is derived from an EMBL/GenBank/DDBJ whole genome shotgun (WGS) entry which is preliminary data.</text>
</comment>
<gene>
    <name evidence="2" type="ORF">PAI11_22120</name>
</gene>
<dbReference type="AlphaFoldDB" id="H0E5W3"/>
<proteinExistence type="predicted"/>
<evidence type="ECO:0000313" key="3">
    <source>
        <dbReference type="Proteomes" id="UP000005143"/>
    </source>
</evidence>
<dbReference type="RefSeq" id="WP_007574860.1">
    <property type="nucleotide sequence ID" value="NZ_AGUD01000195.1"/>
</dbReference>
<keyword evidence="1" id="KW-1133">Transmembrane helix</keyword>
<dbReference type="EMBL" id="AGUD01000195">
    <property type="protein sequence ID" value="EHN10945.1"/>
    <property type="molecule type" value="Genomic_DNA"/>
</dbReference>
<keyword evidence="3" id="KW-1185">Reference proteome</keyword>
<organism evidence="2 3">
    <name type="scientific">Patulibacter medicamentivorans</name>
    <dbReference type="NCBI Taxonomy" id="1097667"/>
    <lineage>
        <taxon>Bacteria</taxon>
        <taxon>Bacillati</taxon>
        <taxon>Actinomycetota</taxon>
        <taxon>Thermoleophilia</taxon>
        <taxon>Solirubrobacterales</taxon>
        <taxon>Patulibacteraceae</taxon>
        <taxon>Patulibacter</taxon>
    </lineage>
</organism>
<feature type="transmembrane region" description="Helical" evidence="1">
    <location>
        <begin position="12"/>
        <end position="30"/>
    </location>
</feature>
<evidence type="ECO:0000313" key="2">
    <source>
        <dbReference type="EMBL" id="EHN10945.1"/>
    </source>
</evidence>
<accession>H0E5W3</accession>
<sequence length="60" mass="6544">MTPLAHVGHWYHIVLYLAPVLIVAGGLWVAGKRMPDEDALEGIEDGFDEALDEPVGDTSR</sequence>
<reference evidence="2 3" key="1">
    <citation type="journal article" date="2013" name="Biodegradation">
        <title>Quantitative proteomic analysis of ibuprofen-degrading Patulibacter sp. strain I11.</title>
        <authorList>
            <person name="Almeida B."/>
            <person name="Kjeldal H."/>
            <person name="Lolas I."/>
            <person name="Knudsen A.D."/>
            <person name="Carvalho G."/>
            <person name="Nielsen K.L."/>
            <person name="Barreto Crespo M.T."/>
            <person name="Stensballe A."/>
            <person name="Nielsen J.L."/>
        </authorList>
    </citation>
    <scope>NUCLEOTIDE SEQUENCE [LARGE SCALE GENOMIC DNA]</scope>
    <source>
        <strain evidence="2 3">I11</strain>
    </source>
</reference>